<dbReference type="Pfam" id="PF07690">
    <property type="entry name" value="MFS_1"/>
    <property type="match status" value="1"/>
</dbReference>
<evidence type="ECO:0000256" key="2">
    <source>
        <dbReference type="ARBA" id="ARBA00022448"/>
    </source>
</evidence>
<evidence type="ECO:0000256" key="6">
    <source>
        <dbReference type="ARBA" id="ARBA00023180"/>
    </source>
</evidence>
<proteinExistence type="predicted"/>
<evidence type="ECO:0000256" key="1">
    <source>
        <dbReference type="ARBA" id="ARBA00004141"/>
    </source>
</evidence>
<comment type="caution">
    <text evidence="9">The sequence shown here is derived from an EMBL/GenBank/DDBJ whole genome shotgun (WGS) entry which is preliminary data.</text>
</comment>
<dbReference type="OrthoDB" id="3639251at2759"/>
<dbReference type="InterPro" id="IPR020846">
    <property type="entry name" value="MFS_dom"/>
</dbReference>
<evidence type="ECO:0000313" key="9">
    <source>
        <dbReference type="EMBL" id="KAF4962420.1"/>
    </source>
</evidence>
<feature type="transmembrane region" description="Helical" evidence="7">
    <location>
        <begin position="52"/>
        <end position="69"/>
    </location>
</feature>
<reference evidence="9" key="2">
    <citation type="submission" date="2020-05" db="EMBL/GenBank/DDBJ databases">
        <authorList>
            <person name="Kim H.-S."/>
            <person name="Proctor R.H."/>
            <person name="Brown D.W."/>
        </authorList>
    </citation>
    <scope>NUCLEOTIDE SEQUENCE</scope>
    <source>
        <strain evidence="9">NRRL 22465</strain>
    </source>
</reference>
<evidence type="ECO:0000256" key="5">
    <source>
        <dbReference type="ARBA" id="ARBA00023136"/>
    </source>
</evidence>
<dbReference type="GO" id="GO:0022857">
    <property type="term" value="F:transmembrane transporter activity"/>
    <property type="evidence" value="ECO:0007669"/>
    <property type="project" value="InterPro"/>
</dbReference>
<keyword evidence="3 7" id="KW-0812">Transmembrane</keyword>
<keyword evidence="4 7" id="KW-1133">Transmembrane helix</keyword>
<keyword evidence="10" id="KW-1185">Reference proteome</keyword>
<feature type="transmembrane region" description="Helical" evidence="7">
    <location>
        <begin position="119"/>
        <end position="141"/>
    </location>
</feature>
<dbReference type="EMBL" id="JABEYC010001760">
    <property type="protein sequence ID" value="KAF4962420.1"/>
    <property type="molecule type" value="Genomic_DNA"/>
</dbReference>
<dbReference type="GO" id="GO:0016020">
    <property type="term" value="C:membrane"/>
    <property type="evidence" value="ECO:0007669"/>
    <property type="project" value="UniProtKB-SubCell"/>
</dbReference>
<feature type="non-terminal residue" evidence="9">
    <location>
        <position position="175"/>
    </location>
</feature>
<protein>
    <recommendedName>
        <fullName evidence="8">Major facilitator superfamily (MFS) profile domain-containing protein</fullName>
    </recommendedName>
</protein>
<dbReference type="PROSITE" id="PS50850">
    <property type="entry name" value="MFS"/>
    <property type="match status" value="1"/>
</dbReference>
<keyword evidence="6" id="KW-0325">Glycoprotein</keyword>
<feature type="domain" description="Major facilitator superfamily (MFS) profile" evidence="8">
    <location>
        <begin position="56"/>
        <end position="175"/>
    </location>
</feature>
<feature type="transmembrane region" description="Helical" evidence="7">
    <location>
        <begin position="147"/>
        <end position="169"/>
    </location>
</feature>
<dbReference type="SUPFAM" id="SSF103473">
    <property type="entry name" value="MFS general substrate transporter"/>
    <property type="match status" value="1"/>
</dbReference>
<evidence type="ECO:0000256" key="7">
    <source>
        <dbReference type="SAM" id="Phobius"/>
    </source>
</evidence>
<dbReference type="InterPro" id="IPR011701">
    <property type="entry name" value="MFS"/>
</dbReference>
<gene>
    <name evidence="9" type="ORF">FZEAL_10986</name>
</gene>
<accession>A0A8H4X5R6</accession>
<name>A0A8H4X5R6_9HYPO</name>
<sequence length="175" mass="19754">MDKMSHNTKETAGLEAQGDFKHIDEVPSKHSSEHDADHGFTRDEQKKIIQRVDRRLVVTVGVMYCVSLMDRTNMSAANIAGMSEELNLVGFRYNIANLVFFIPYIIFQPPSTILIRKIGPRVHLAVITMLWGAVMIGMGFVKKFPQLAALRAVLGIFEAGFFPSCVYLLSTWYTR</sequence>
<dbReference type="InterPro" id="IPR036259">
    <property type="entry name" value="MFS_trans_sf"/>
</dbReference>
<organism evidence="9 10">
    <name type="scientific">Fusarium zealandicum</name>
    <dbReference type="NCBI Taxonomy" id="1053134"/>
    <lineage>
        <taxon>Eukaryota</taxon>
        <taxon>Fungi</taxon>
        <taxon>Dikarya</taxon>
        <taxon>Ascomycota</taxon>
        <taxon>Pezizomycotina</taxon>
        <taxon>Sordariomycetes</taxon>
        <taxon>Hypocreomycetidae</taxon>
        <taxon>Hypocreales</taxon>
        <taxon>Nectriaceae</taxon>
        <taxon>Fusarium</taxon>
        <taxon>Fusarium staphyleae species complex</taxon>
    </lineage>
</organism>
<evidence type="ECO:0000259" key="8">
    <source>
        <dbReference type="PROSITE" id="PS50850"/>
    </source>
</evidence>
<feature type="transmembrane region" description="Helical" evidence="7">
    <location>
        <begin position="89"/>
        <end position="107"/>
    </location>
</feature>
<evidence type="ECO:0000256" key="3">
    <source>
        <dbReference type="ARBA" id="ARBA00022692"/>
    </source>
</evidence>
<dbReference type="PANTHER" id="PTHR43791">
    <property type="entry name" value="PERMEASE-RELATED"/>
    <property type="match status" value="1"/>
</dbReference>
<comment type="subcellular location">
    <subcellularLocation>
        <location evidence="1">Membrane</location>
        <topology evidence="1">Multi-pass membrane protein</topology>
    </subcellularLocation>
</comment>
<evidence type="ECO:0000313" key="10">
    <source>
        <dbReference type="Proteomes" id="UP000635477"/>
    </source>
</evidence>
<evidence type="ECO:0000256" key="4">
    <source>
        <dbReference type="ARBA" id="ARBA00022989"/>
    </source>
</evidence>
<reference evidence="9" key="1">
    <citation type="journal article" date="2020" name="BMC Genomics">
        <title>Correction to: Identification and distribution of gene clusters required for synthesis of sphingolipid metabolism inhibitors in diverse species of the filamentous fungus Fusarium.</title>
        <authorList>
            <person name="Kim H.S."/>
            <person name="Lohmar J.M."/>
            <person name="Busman M."/>
            <person name="Brown D.W."/>
            <person name="Naumann T.A."/>
            <person name="Divon H.H."/>
            <person name="Lysoe E."/>
            <person name="Uhlig S."/>
            <person name="Proctor R.H."/>
        </authorList>
    </citation>
    <scope>NUCLEOTIDE SEQUENCE</scope>
    <source>
        <strain evidence="9">NRRL 22465</strain>
    </source>
</reference>
<dbReference type="AlphaFoldDB" id="A0A8H4X5R6"/>
<keyword evidence="5 7" id="KW-0472">Membrane</keyword>
<dbReference type="Proteomes" id="UP000635477">
    <property type="component" value="Unassembled WGS sequence"/>
</dbReference>
<dbReference type="Gene3D" id="1.20.1250.20">
    <property type="entry name" value="MFS general substrate transporter like domains"/>
    <property type="match status" value="1"/>
</dbReference>
<dbReference type="PANTHER" id="PTHR43791:SF47">
    <property type="entry name" value="MAJOR FACILITATOR SUPERFAMILY (MFS) PROFILE DOMAIN-CONTAINING PROTEIN-RELATED"/>
    <property type="match status" value="1"/>
</dbReference>
<keyword evidence="2" id="KW-0813">Transport</keyword>